<proteinExistence type="predicted"/>
<sequence length="103" mass="11570">MGVNAGTTLMRRHNHRLLRCFTTTCSSTKVSSNDGEHIDEAELEPVKREDIAAQERLVDIQELSQAEKEGDGSRQEAVRAEVERMRELGQDVAYGEDDKPVVE</sequence>
<evidence type="ECO:0000313" key="3">
    <source>
        <dbReference type="Proteomes" id="UP000322245"/>
    </source>
</evidence>
<organism evidence="2 3">
    <name type="scientific">Cryptococcus floricola</name>
    <dbReference type="NCBI Taxonomy" id="2591691"/>
    <lineage>
        <taxon>Eukaryota</taxon>
        <taxon>Fungi</taxon>
        <taxon>Dikarya</taxon>
        <taxon>Basidiomycota</taxon>
        <taxon>Agaricomycotina</taxon>
        <taxon>Tremellomycetes</taxon>
        <taxon>Tremellales</taxon>
        <taxon>Cryptococcaceae</taxon>
        <taxon>Cryptococcus</taxon>
    </lineage>
</organism>
<comment type="caution">
    <text evidence="2">The sequence shown here is derived from an EMBL/GenBank/DDBJ whole genome shotgun (WGS) entry which is preliminary data.</text>
</comment>
<evidence type="ECO:0000313" key="2">
    <source>
        <dbReference type="EMBL" id="TYJ55588.1"/>
    </source>
</evidence>
<gene>
    <name evidence="2" type="ORF">B9479_003738</name>
</gene>
<feature type="region of interest" description="Disordered" evidence="1">
    <location>
        <begin position="63"/>
        <end position="103"/>
    </location>
</feature>
<reference evidence="2 3" key="1">
    <citation type="submission" date="2017-05" db="EMBL/GenBank/DDBJ databases">
        <title>The Genome Sequence of Tsuchiyaea wingfieldii DSM 27421.</title>
        <authorList>
            <person name="Cuomo C."/>
            <person name="Passer A."/>
            <person name="Billmyre B."/>
            <person name="Heitman J."/>
        </authorList>
    </citation>
    <scope>NUCLEOTIDE SEQUENCE [LARGE SCALE GENOMIC DNA]</scope>
    <source>
        <strain evidence="2 3">DSM 27421</strain>
    </source>
</reference>
<evidence type="ECO:0000256" key="1">
    <source>
        <dbReference type="SAM" id="MobiDB-lite"/>
    </source>
</evidence>
<dbReference type="Proteomes" id="UP000322245">
    <property type="component" value="Unassembled WGS sequence"/>
</dbReference>
<feature type="compositionally biased region" description="Basic and acidic residues" evidence="1">
    <location>
        <begin position="63"/>
        <end position="89"/>
    </location>
</feature>
<dbReference type="EMBL" id="NIDF01000037">
    <property type="protein sequence ID" value="TYJ55588.1"/>
    <property type="molecule type" value="Genomic_DNA"/>
</dbReference>
<accession>A0A5D3AXT9</accession>
<dbReference type="AlphaFoldDB" id="A0A5D3AXT9"/>
<name>A0A5D3AXT9_9TREE</name>
<keyword evidence="3" id="KW-1185">Reference proteome</keyword>
<protein>
    <submittedName>
        <fullName evidence="2">Uncharacterized protein</fullName>
    </submittedName>
</protein>